<name>A0A8S5M5L6_9CAUD</name>
<dbReference type="EMBL" id="BK014826">
    <property type="protein sequence ID" value="DAD77510.1"/>
    <property type="molecule type" value="Genomic_DNA"/>
</dbReference>
<accession>A0A8S5M5L6</accession>
<sequence>MQFFSFYDLWFTSLLQFLFYNVGGSRPRILYNDMRDF</sequence>
<organism evidence="1">
    <name type="scientific">Podoviridae sp. ctaNW81</name>
    <dbReference type="NCBI Taxonomy" id="2826562"/>
    <lineage>
        <taxon>Viruses</taxon>
        <taxon>Duplodnaviria</taxon>
        <taxon>Heunggongvirae</taxon>
        <taxon>Uroviricota</taxon>
        <taxon>Caudoviricetes</taxon>
    </lineage>
</organism>
<evidence type="ECO:0000313" key="1">
    <source>
        <dbReference type="EMBL" id="DAD77510.1"/>
    </source>
</evidence>
<proteinExistence type="predicted"/>
<protein>
    <submittedName>
        <fullName evidence="1">Uncharacterized protein</fullName>
    </submittedName>
</protein>
<reference evidence="1" key="1">
    <citation type="journal article" date="2021" name="Proc. Natl. Acad. Sci. U.S.A.">
        <title>A Catalog of Tens of Thousands of Viruses from Human Metagenomes Reveals Hidden Associations with Chronic Diseases.</title>
        <authorList>
            <person name="Tisza M.J."/>
            <person name="Buck C.B."/>
        </authorList>
    </citation>
    <scope>NUCLEOTIDE SEQUENCE</scope>
    <source>
        <strain evidence="1">CtaNW81</strain>
    </source>
</reference>